<dbReference type="AlphaFoldDB" id="E3ZPC0"/>
<dbReference type="InterPro" id="IPR038231">
    <property type="entry name" value="MepB-like_sf"/>
</dbReference>
<dbReference type="InterPro" id="IPR011235">
    <property type="entry name" value="MepB-like"/>
</dbReference>
<comment type="caution">
    <text evidence="1">The sequence shown here is derived from an EMBL/GenBank/DDBJ whole genome shotgun (WGS) entry which is preliminary data.</text>
</comment>
<protein>
    <submittedName>
        <fullName evidence="1">MepB family protein</fullName>
    </submittedName>
</protein>
<reference evidence="1" key="1">
    <citation type="journal article" date="2010" name="Microbiol. Resour. Announc.">
        <title>Comparative genomics of the bacterial genus Listeria: Genome evolution is characterized by limited gene acquisition and limited gene loss.</title>
        <authorList>
            <person name="den Bakker H.C."/>
            <person name="Cummings C.A."/>
            <person name="Ferreira V."/>
            <person name="Vatta P."/>
            <person name="Orsi R.H."/>
            <person name="Degoricija L."/>
            <person name="Barker M."/>
            <person name="Petrauskene O."/>
            <person name="Furtado M.R."/>
            <person name="Wiedmann M."/>
        </authorList>
    </citation>
    <scope>NUCLEOTIDE SEQUENCE [LARGE SCALE GENOMIC DNA]</scope>
    <source>
        <strain evidence="1">FSL N1-067</strain>
    </source>
</reference>
<proteinExistence type="predicted"/>
<sequence length="154" mass="17947">MRKGVKAMHLKYQALLEAEFGAFEIVQYEKQNKEYQGMVIKTAKDGCTIRTRLAKKTEKKEGYFVAFWEKNNQNTNVAFDKKDSPDFLCIVVNDEDLQGLFVIPKQVLVEKGILRSEGIKGKMAVRFYPAWCENLNKTAQKTQKWQLDFFKDYS</sequence>
<dbReference type="Proteomes" id="UP000004302">
    <property type="component" value="Chromosome"/>
</dbReference>
<organism evidence="1">
    <name type="scientific">Listeria seeligeri FSL N1-067</name>
    <dbReference type="NCBI Taxonomy" id="702453"/>
    <lineage>
        <taxon>Bacteria</taxon>
        <taxon>Bacillati</taxon>
        <taxon>Bacillota</taxon>
        <taxon>Bacilli</taxon>
        <taxon>Bacillales</taxon>
        <taxon>Listeriaceae</taxon>
        <taxon>Listeria</taxon>
    </lineage>
</organism>
<dbReference type="PATRIC" id="fig|702453.3.peg.1049"/>
<accession>E3ZPC0</accession>
<dbReference type="Gene3D" id="3.40.1350.140">
    <property type="entry name" value="MepB-like"/>
    <property type="match status" value="1"/>
</dbReference>
<dbReference type="PIRSF" id="PIRSF032285">
    <property type="entry name" value="UCP032285"/>
    <property type="match status" value="1"/>
</dbReference>
<gene>
    <name evidence="1" type="ORF">NT03LS_1300</name>
</gene>
<evidence type="ECO:0000313" key="1">
    <source>
        <dbReference type="EMBL" id="EFS00530.1"/>
    </source>
</evidence>
<dbReference type="EMBL" id="ADXJ01000530">
    <property type="protein sequence ID" value="EFS00530.1"/>
    <property type="molecule type" value="Genomic_DNA"/>
</dbReference>
<dbReference type="HOGENOM" id="CLU_111604_0_1_9"/>
<name>E3ZPC0_LISSE</name>
<dbReference type="Pfam" id="PF08877">
    <property type="entry name" value="MepB-like"/>
    <property type="match status" value="1"/>
</dbReference>